<evidence type="ECO:0000256" key="2">
    <source>
        <dbReference type="ARBA" id="ARBA00023002"/>
    </source>
</evidence>
<feature type="non-terminal residue" evidence="4">
    <location>
        <position position="1"/>
    </location>
</feature>
<evidence type="ECO:0000313" key="5">
    <source>
        <dbReference type="Proteomes" id="UP000077266"/>
    </source>
</evidence>
<evidence type="ECO:0000256" key="3">
    <source>
        <dbReference type="ARBA" id="ARBA00035112"/>
    </source>
</evidence>
<organism evidence="4 5">
    <name type="scientific">Exidia glandulosa HHB12029</name>
    <dbReference type="NCBI Taxonomy" id="1314781"/>
    <lineage>
        <taxon>Eukaryota</taxon>
        <taxon>Fungi</taxon>
        <taxon>Dikarya</taxon>
        <taxon>Basidiomycota</taxon>
        <taxon>Agaricomycotina</taxon>
        <taxon>Agaricomycetes</taxon>
        <taxon>Auriculariales</taxon>
        <taxon>Exidiaceae</taxon>
        <taxon>Exidia</taxon>
    </lineage>
</organism>
<evidence type="ECO:0000256" key="1">
    <source>
        <dbReference type="ARBA" id="ARBA00004685"/>
    </source>
</evidence>
<dbReference type="GO" id="GO:0043386">
    <property type="term" value="P:mycotoxin biosynthetic process"/>
    <property type="evidence" value="ECO:0007669"/>
    <property type="project" value="InterPro"/>
</dbReference>
<dbReference type="EMBL" id="KV426178">
    <property type="protein sequence ID" value="KZV85742.1"/>
    <property type="molecule type" value="Genomic_DNA"/>
</dbReference>
<keyword evidence="2" id="KW-0560">Oxidoreductase</keyword>
<dbReference type="PANTHER" id="PTHR33365:SF11">
    <property type="entry name" value="TAT PATHWAY SIGNAL SEQUENCE"/>
    <property type="match status" value="1"/>
</dbReference>
<dbReference type="OrthoDB" id="3687641at2759"/>
<protein>
    <submittedName>
        <fullName evidence="4">Uncharacterized protein</fullName>
    </submittedName>
</protein>
<evidence type="ECO:0000313" key="4">
    <source>
        <dbReference type="EMBL" id="KZV85742.1"/>
    </source>
</evidence>
<name>A0A165DZF0_EXIGL</name>
<dbReference type="InParanoid" id="A0A165DZF0"/>
<dbReference type="Pfam" id="PF11807">
    <property type="entry name" value="UstYa"/>
    <property type="match status" value="1"/>
</dbReference>
<dbReference type="InterPro" id="IPR021765">
    <property type="entry name" value="UstYa-like"/>
</dbReference>
<dbReference type="Proteomes" id="UP000077266">
    <property type="component" value="Unassembled WGS sequence"/>
</dbReference>
<dbReference type="GO" id="GO:0016491">
    <property type="term" value="F:oxidoreductase activity"/>
    <property type="evidence" value="ECO:0007669"/>
    <property type="project" value="UniProtKB-KW"/>
</dbReference>
<dbReference type="PANTHER" id="PTHR33365">
    <property type="entry name" value="YALI0B05434P"/>
    <property type="match status" value="1"/>
</dbReference>
<comment type="pathway">
    <text evidence="1">Mycotoxin biosynthesis.</text>
</comment>
<gene>
    <name evidence="4" type="ORF">EXIGLDRAFT_589654</name>
</gene>
<feature type="non-terminal residue" evidence="4">
    <location>
        <position position="141"/>
    </location>
</feature>
<sequence length="141" mass="16374">AWQGHDHPETLPLEVQLVELVVEETVNYPLTGESNEIWESTKPAAGHGYCRLGPESRLFTLAMFHELHCLRELNWAFSRSFTVHHVRHCLSYLRHGVLCSADLTLEPGDFTERNFTYDRVGETHMCRDWSAIYEAMEQNWA</sequence>
<proteinExistence type="inferred from homology"/>
<comment type="similarity">
    <text evidence="3">Belongs to the ustYa family.</text>
</comment>
<accession>A0A165DZF0</accession>
<reference evidence="4 5" key="1">
    <citation type="journal article" date="2016" name="Mol. Biol. Evol.">
        <title>Comparative Genomics of Early-Diverging Mushroom-Forming Fungi Provides Insights into the Origins of Lignocellulose Decay Capabilities.</title>
        <authorList>
            <person name="Nagy L.G."/>
            <person name="Riley R."/>
            <person name="Tritt A."/>
            <person name="Adam C."/>
            <person name="Daum C."/>
            <person name="Floudas D."/>
            <person name="Sun H."/>
            <person name="Yadav J.S."/>
            <person name="Pangilinan J."/>
            <person name="Larsson K.H."/>
            <person name="Matsuura K."/>
            <person name="Barry K."/>
            <person name="Labutti K."/>
            <person name="Kuo R."/>
            <person name="Ohm R.A."/>
            <person name="Bhattacharya S.S."/>
            <person name="Shirouzu T."/>
            <person name="Yoshinaga Y."/>
            <person name="Martin F.M."/>
            <person name="Grigoriev I.V."/>
            <person name="Hibbett D.S."/>
        </authorList>
    </citation>
    <scope>NUCLEOTIDE SEQUENCE [LARGE SCALE GENOMIC DNA]</scope>
    <source>
        <strain evidence="4 5">HHB12029</strain>
    </source>
</reference>
<dbReference type="AlphaFoldDB" id="A0A165DZF0"/>
<keyword evidence="5" id="KW-1185">Reference proteome</keyword>